<evidence type="ECO:0000256" key="4">
    <source>
        <dbReference type="ARBA" id="ARBA00022898"/>
    </source>
</evidence>
<name>A0AAW1QTQ3_9CHLO</name>
<keyword evidence="2" id="KW-0032">Aminotransferase</keyword>
<gene>
    <name evidence="6" type="ORF">WJX72_011180</name>
</gene>
<organism evidence="6 7">
    <name type="scientific">[Myrmecia] bisecta</name>
    <dbReference type="NCBI Taxonomy" id="41462"/>
    <lineage>
        <taxon>Eukaryota</taxon>
        <taxon>Viridiplantae</taxon>
        <taxon>Chlorophyta</taxon>
        <taxon>core chlorophytes</taxon>
        <taxon>Trebouxiophyceae</taxon>
        <taxon>Trebouxiales</taxon>
        <taxon>Trebouxiaceae</taxon>
        <taxon>Myrmecia</taxon>
    </lineage>
</organism>
<protein>
    <recommendedName>
        <fullName evidence="5">Aminotransferase class I/classII large domain-containing protein</fullName>
    </recommendedName>
</protein>
<dbReference type="EMBL" id="JALJOR010000002">
    <property type="protein sequence ID" value="KAK9824541.1"/>
    <property type="molecule type" value="Genomic_DNA"/>
</dbReference>
<dbReference type="InterPro" id="IPR050859">
    <property type="entry name" value="Class-I_PLP-dep_aminotransf"/>
</dbReference>
<dbReference type="PANTHER" id="PTHR42790">
    <property type="entry name" value="AMINOTRANSFERASE"/>
    <property type="match status" value="1"/>
</dbReference>
<keyword evidence="3" id="KW-0808">Transferase</keyword>
<dbReference type="InterPro" id="IPR015421">
    <property type="entry name" value="PyrdxlP-dep_Trfase_major"/>
</dbReference>
<dbReference type="Proteomes" id="UP001489004">
    <property type="component" value="Unassembled WGS sequence"/>
</dbReference>
<dbReference type="AlphaFoldDB" id="A0AAW1QTQ3"/>
<dbReference type="GO" id="GO:1901605">
    <property type="term" value="P:alpha-amino acid metabolic process"/>
    <property type="evidence" value="ECO:0007669"/>
    <property type="project" value="TreeGrafter"/>
</dbReference>
<dbReference type="Pfam" id="PF00155">
    <property type="entry name" value="Aminotran_1_2"/>
    <property type="match status" value="1"/>
</dbReference>
<evidence type="ECO:0000259" key="5">
    <source>
        <dbReference type="Pfam" id="PF00155"/>
    </source>
</evidence>
<accession>A0AAW1QTQ3</accession>
<evidence type="ECO:0000313" key="6">
    <source>
        <dbReference type="EMBL" id="KAK9824541.1"/>
    </source>
</evidence>
<keyword evidence="4" id="KW-0663">Pyridoxal phosphate</keyword>
<dbReference type="InterPro" id="IPR015424">
    <property type="entry name" value="PyrdxlP-dep_Trfase"/>
</dbReference>
<evidence type="ECO:0000256" key="3">
    <source>
        <dbReference type="ARBA" id="ARBA00022679"/>
    </source>
</evidence>
<reference evidence="6 7" key="1">
    <citation type="journal article" date="2024" name="Nat. Commun.">
        <title>Phylogenomics reveals the evolutionary origins of lichenization in chlorophyte algae.</title>
        <authorList>
            <person name="Puginier C."/>
            <person name="Libourel C."/>
            <person name="Otte J."/>
            <person name="Skaloud P."/>
            <person name="Haon M."/>
            <person name="Grisel S."/>
            <person name="Petersen M."/>
            <person name="Berrin J.G."/>
            <person name="Delaux P.M."/>
            <person name="Dal Grande F."/>
            <person name="Keller J."/>
        </authorList>
    </citation>
    <scope>NUCLEOTIDE SEQUENCE [LARGE SCALE GENOMIC DNA]</scope>
    <source>
        <strain evidence="6 7">SAG 2043</strain>
    </source>
</reference>
<keyword evidence="7" id="KW-1185">Reference proteome</keyword>
<evidence type="ECO:0000256" key="2">
    <source>
        <dbReference type="ARBA" id="ARBA00022576"/>
    </source>
</evidence>
<dbReference type="CDD" id="cd00609">
    <property type="entry name" value="AAT_like"/>
    <property type="match status" value="1"/>
</dbReference>
<dbReference type="FunFam" id="3.90.1150.10:FF:000166">
    <property type="entry name" value="Kynurenine/alpha-aminoadipate aminotransferase, mitochondrial"/>
    <property type="match status" value="1"/>
</dbReference>
<dbReference type="Gene3D" id="3.40.640.10">
    <property type="entry name" value="Type I PLP-dependent aspartate aminotransferase-like (Major domain)"/>
    <property type="match status" value="1"/>
</dbReference>
<evidence type="ECO:0000256" key="1">
    <source>
        <dbReference type="ARBA" id="ARBA00001933"/>
    </source>
</evidence>
<proteinExistence type="predicted"/>
<evidence type="ECO:0000313" key="7">
    <source>
        <dbReference type="Proteomes" id="UP001489004"/>
    </source>
</evidence>
<comment type="cofactor">
    <cofactor evidence="1">
        <name>pyridoxal 5'-phosphate</name>
        <dbReference type="ChEBI" id="CHEBI:597326"/>
    </cofactor>
</comment>
<dbReference type="PANTHER" id="PTHR42790:SF19">
    <property type="entry name" value="KYNURENINE_ALPHA-AMINOADIPATE AMINOTRANSFERASE, MITOCHONDRIAL"/>
    <property type="match status" value="1"/>
</dbReference>
<feature type="domain" description="Aminotransferase class I/classII large" evidence="5">
    <location>
        <begin position="146"/>
        <end position="460"/>
    </location>
</feature>
<dbReference type="SUPFAM" id="SSF53383">
    <property type="entry name" value="PLP-dependent transferases"/>
    <property type="match status" value="1"/>
</dbReference>
<dbReference type="GO" id="GO:0030170">
    <property type="term" value="F:pyridoxal phosphate binding"/>
    <property type="evidence" value="ECO:0007669"/>
    <property type="project" value="InterPro"/>
</dbReference>
<dbReference type="InterPro" id="IPR004839">
    <property type="entry name" value="Aminotransferase_I/II_large"/>
</dbReference>
<dbReference type="GO" id="GO:0008483">
    <property type="term" value="F:transaminase activity"/>
    <property type="evidence" value="ECO:0007669"/>
    <property type="project" value="UniProtKB-KW"/>
</dbReference>
<sequence>MVEPLSDLEAGLLDTQLLSNHIASFGKSRAHSGHQKPDQPARKVDYDKLYSKAGKARQPGALTAVVSAFGDDPDIIGMHGGLPHEEAFPFASFTVGLKDGTRIHIDDPAKVADAQQYNIHVKGYPPLYQWAFDHVQRMHAPPAGQDVMISNGSNHTIEVVTSLLMDRGDSILCEEFTYFYMIDSVVPTRGYKAVPVEVDQFGMSPTALRKVLQDMQRRGEKLPRLLYTVPVGQNPTGAATPGDRKREIYKICQEYEIIVVEDDAYYYLQYPSATGDLPGVAGLGPSYLSLDTDGRVVRLDSFSKLLAPGFRLGWVTADPQLLDKMTMALHASLNGPCSVTQVLLAELMQQWGETGFEAYARRMQGVYRRRAAVLHEAATQELTGLAEWQRPTAGMFLWMKLTTLCDVDEILEQLVQQKVVVLPGRIAHCQGPRTPFACPYIRLSFASASEEDMRTGIKRLANILRSAPPRAC</sequence>
<comment type="caution">
    <text evidence="6">The sequence shown here is derived from an EMBL/GenBank/DDBJ whole genome shotgun (WGS) entry which is preliminary data.</text>
</comment>